<dbReference type="AlphaFoldDB" id="A0A9D1A8X1"/>
<dbReference type="SUPFAM" id="SSF159672">
    <property type="entry name" value="CbiG N-terminal domain-like"/>
    <property type="match status" value="1"/>
</dbReference>
<evidence type="ECO:0000259" key="2">
    <source>
        <dbReference type="Pfam" id="PF11760"/>
    </source>
</evidence>
<dbReference type="SUPFAM" id="SSF159664">
    <property type="entry name" value="CobE/GbiG C-terminal domain-like"/>
    <property type="match status" value="1"/>
</dbReference>
<dbReference type="Pfam" id="PF11761">
    <property type="entry name" value="CbiG_mid"/>
    <property type="match status" value="1"/>
</dbReference>
<dbReference type="Gene3D" id="3.30.420.180">
    <property type="entry name" value="CobE/GbiG C-terminal domain"/>
    <property type="match status" value="1"/>
</dbReference>
<feature type="domain" description="Cobalamin synthesis G N-terminal" evidence="2">
    <location>
        <begin position="47"/>
        <end position="126"/>
    </location>
</feature>
<dbReference type="GO" id="GO:0009236">
    <property type="term" value="P:cobalamin biosynthetic process"/>
    <property type="evidence" value="ECO:0007669"/>
    <property type="project" value="InterPro"/>
</dbReference>
<dbReference type="InterPro" id="IPR021744">
    <property type="entry name" value="CbiG_N"/>
</dbReference>
<organism evidence="4 5">
    <name type="scientific">Candidatus Avoscillospira stercoripullorum</name>
    <dbReference type="NCBI Taxonomy" id="2840709"/>
    <lineage>
        <taxon>Bacteria</taxon>
        <taxon>Bacillati</taxon>
        <taxon>Bacillota</taxon>
        <taxon>Clostridia</taxon>
        <taxon>Eubacteriales</taxon>
        <taxon>Oscillospiraceae</taxon>
        <taxon>Oscillospiraceae incertae sedis</taxon>
        <taxon>Candidatus Avoscillospira</taxon>
    </lineage>
</organism>
<dbReference type="InterPro" id="IPR002750">
    <property type="entry name" value="CobE/GbiG_C"/>
</dbReference>
<name>A0A9D1A8X1_9FIRM</name>
<reference evidence="4" key="2">
    <citation type="journal article" date="2021" name="PeerJ">
        <title>Extensive microbial diversity within the chicken gut microbiome revealed by metagenomics and culture.</title>
        <authorList>
            <person name="Gilroy R."/>
            <person name="Ravi A."/>
            <person name="Getino M."/>
            <person name="Pursley I."/>
            <person name="Horton D.L."/>
            <person name="Alikhan N.F."/>
            <person name="Baker D."/>
            <person name="Gharbi K."/>
            <person name="Hall N."/>
            <person name="Watson M."/>
            <person name="Adriaenssens E.M."/>
            <person name="Foster-Nyarko E."/>
            <person name="Jarju S."/>
            <person name="Secka A."/>
            <person name="Antonio M."/>
            <person name="Oren A."/>
            <person name="Chaudhuri R.R."/>
            <person name="La Ragione R."/>
            <person name="Hildebrand F."/>
            <person name="Pallen M.J."/>
        </authorList>
    </citation>
    <scope>NUCLEOTIDE SEQUENCE</scope>
    <source>
        <strain evidence="4">ChiHjej9B8-7071</strain>
    </source>
</reference>
<evidence type="ECO:0000313" key="5">
    <source>
        <dbReference type="Proteomes" id="UP000824258"/>
    </source>
</evidence>
<dbReference type="EMBL" id="DVGD01000223">
    <property type="protein sequence ID" value="HIR10108.1"/>
    <property type="molecule type" value="Genomic_DNA"/>
</dbReference>
<dbReference type="InterPro" id="IPR052553">
    <property type="entry name" value="CbiG_hydrolase"/>
</dbReference>
<feature type="domain" description="Cobalamin biosynthesis central region" evidence="3">
    <location>
        <begin position="131"/>
        <end position="207"/>
    </location>
</feature>
<accession>A0A9D1A8X1</accession>
<protein>
    <submittedName>
        <fullName evidence="4">Cobalamin biosynthesis protein</fullName>
    </submittedName>
</protein>
<reference evidence="4" key="1">
    <citation type="submission" date="2020-10" db="EMBL/GenBank/DDBJ databases">
        <authorList>
            <person name="Gilroy R."/>
        </authorList>
    </citation>
    <scope>NUCLEOTIDE SEQUENCE</scope>
    <source>
        <strain evidence="4">ChiHjej9B8-7071</strain>
    </source>
</reference>
<gene>
    <name evidence="4" type="ORF">IAA70_06870</name>
</gene>
<evidence type="ECO:0000313" key="4">
    <source>
        <dbReference type="EMBL" id="HIR10108.1"/>
    </source>
</evidence>
<proteinExistence type="predicted"/>
<dbReference type="Gene3D" id="3.40.50.11220">
    <property type="match status" value="1"/>
</dbReference>
<dbReference type="InterPro" id="IPR036518">
    <property type="entry name" value="CobE/GbiG_C_sf"/>
</dbReference>
<dbReference type="PANTHER" id="PTHR37477:SF1">
    <property type="entry name" value="COBALT-PRECORRIN-5A HYDROLASE"/>
    <property type="match status" value="1"/>
</dbReference>
<dbReference type="InterPro" id="IPR038029">
    <property type="entry name" value="GbiG_N_sf"/>
</dbReference>
<dbReference type="Pfam" id="PF01890">
    <property type="entry name" value="CbiG_C"/>
    <property type="match status" value="1"/>
</dbReference>
<dbReference type="Proteomes" id="UP000824258">
    <property type="component" value="Unassembled WGS sequence"/>
</dbReference>
<dbReference type="Pfam" id="PF11760">
    <property type="entry name" value="CbiG_N"/>
    <property type="match status" value="1"/>
</dbReference>
<evidence type="ECO:0000259" key="1">
    <source>
        <dbReference type="Pfam" id="PF01890"/>
    </source>
</evidence>
<feature type="domain" description="CobE/GbiG C-terminal" evidence="1">
    <location>
        <begin position="211"/>
        <end position="304"/>
    </location>
</feature>
<evidence type="ECO:0000259" key="3">
    <source>
        <dbReference type="Pfam" id="PF11761"/>
    </source>
</evidence>
<dbReference type="PANTHER" id="PTHR37477">
    <property type="entry name" value="COBALT-PRECORRIN-5A HYDROLASE"/>
    <property type="match status" value="1"/>
</dbReference>
<dbReference type="InterPro" id="IPR021745">
    <property type="entry name" value="CbiG_mid"/>
</dbReference>
<sequence length="316" mass="33165">MIALIAFTRRGCALGRRLAEKLPGTLYTTARLSEKERLPAADLAAWTAARFLDSEALVFISAAGIAVRAIAPFVKDKFTDPAVVSVDEAGRFAVPLLSGHVGGGNDLARRIAALTGGQAAISTATDVNGRFAVDVWAKAQNLHLVERAAAKAVSAALLEGTPVGFWSQYPVLGTLPRGLTTEKAEIGIVVADTAKASPYETTLHLVPKAVTLGIGCRRGIDPAPRILEVLAEAAIPLEAVKALASIDLKRDEPGLLAFAQAHGLETHFYSAQELAQEPGDFPASALVSQVTGVDNVCQRAALGAVCGCLYHFHDEI</sequence>
<comment type="caution">
    <text evidence="4">The sequence shown here is derived from an EMBL/GenBank/DDBJ whole genome shotgun (WGS) entry which is preliminary data.</text>
</comment>